<comment type="caution">
    <text evidence="1">The sequence shown here is derived from an EMBL/GenBank/DDBJ whole genome shotgun (WGS) entry which is preliminary data.</text>
</comment>
<dbReference type="GO" id="GO:0005743">
    <property type="term" value="C:mitochondrial inner membrane"/>
    <property type="evidence" value="ECO:0007669"/>
    <property type="project" value="TreeGrafter"/>
</dbReference>
<accession>A0A9P4TYZ1</accession>
<reference evidence="1" key="1">
    <citation type="journal article" date="2020" name="Stud. Mycol.">
        <title>101 Dothideomycetes genomes: a test case for predicting lifestyles and emergence of pathogens.</title>
        <authorList>
            <person name="Haridas S."/>
            <person name="Albert R."/>
            <person name="Binder M."/>
            <person name="Bloem J."/>
            <person name="Labutti K."/>
            <person name="Salamov A."/>
            <person name="Andreopoulos B."/>
            <person name="Baker S."/>
            <person name="Barry K."/>
            <person name="Bills G."/>
            <person name="Bluhm B."/>
            <person name="Cannon C."/>
            <person name="Castanera R."/>
            <person name="Culley D."/>
            <person name="Daum C."/>
            <person name="Ezra D."/>
            <person name="Gonzalez J."/>
            <person name="Henrissat B."/>
            <person name="Kuo A."/>
            <person name="Liang C."/>
            <person name="Lipzen A."/>
            <person name="Lutzoni F."/>
            <person name="Magnuson J."/>
            <person name="Mondo S."/>
            <person name="Nolan M."/>
            <person name="Ohm R."/>
            <person name="Pangilinan J."/>
            <person name="Park H.-J."/>
            <person name="Ramirez L."/>
            <person name="Alfaro M."/>
            <person name="Sun H."/>
            <person name="Tritt A."/>
            <person name="Yoshinaga Y."/>
            <person name="Zwiers L.-H."/>
            <person name="Turgeon B."/>
            <person name="Goodwin S."/>
            <person name="Spatafora J."/>
            <person name="Crous P."/>
            <person name="Grigoriev I."/>
        </authorList>
    </citation>
    <scope>NUCLEOTIDE SEQUENCE</scope>
    <source>
        <strain evidence="1">CBS 130266</strain>
    </source>
</reference>
<dbReference type="EMBL" id="MU007029">
    <property type="protein sequence ID" value="KAF2431914.1"/>
    <property type="molecule type" value="Genomic_DNA"/>
</dbReference>
<keyword evidence="2" id="KW-1185">Reference proteome</keyword>
<evidence type="ECO:0000313" key="2">
    <source>
        <dbReference type="Proteomes" id="UP000800235"/>
    </source>
</evidence>
<evidence type="ECO:0000313" key="1">
    <source>
        <dbReference type="EMBL" id="KAF2431914.1"/>
    </source>
</evidence>
<dbReference type="GO" id="GO:0033617">
    <property type="term" value="P:mitochondrial respiratory chain complex IV assembly"/>
    <property type="evidence" value="ECO:0007669"/>
    <property type="project" value="InterPro"/>
</dbReference>
<dbReference type="Proteomes" id="UP000800235">
    <property type="component" value="Unassembled WGS sequence"/>
</dbReference>
<sequence>MIQRHLLRLSALHSPIQLLTPIRNAAPKRTLIAAPKPNSGPLMTRRADRALPSITRTSSLLIRTLPVFLVVIGASSLGIFNYQKSSSSVVTSSLYALRVNGTARSILGDEIYFRRVIPWIWGSIDQLHGKIDVRFSVKGKKGWGIMRFKSIRRSRMGVFETTEWSLETEDGRVIDLMNDQTDPLTKLELSPSR</sequence>
<organism evidence="1 2">
    <name type="scientific">Tothia fuscella</name>
    <dbReference type="NCBI Taxonomy" id="1048955"/>
    <lineage>
        <taxon>Eukaryota</taxon>
        <taxon>Fungi</taxon>
        <taxon>Dikarya</taxon>
        <taxon>Ascomycota</taxon>
        <taxon>Pezizomycotina</taxon>
        <taxon>Dothideomycetes</taxon>
        <taxon>Pleosporomycetidae</taxon>
        <taxon>Venturiales</taxon>
        <taxon>Cylindrosympodiaceae</taxon>
        <taxon>Tothia</taxon>
    </lineage>
</organism>
<protein>
    <submittedName>
        <fullName evidence="1">DUF1783-domain-containing protein</fullName>
    </submittedName>
</protein>
<dbReference type="OrthoDB" id="2100652at2759"/>
<dbReference type="Pfam" id="PF08695">
    <property type="entry name" value="Coa1"/>
    <property type="match status" value="1"/>
</dbReference>
<name>A0A9P4TYZ1_9PEZI</name>
<dbReference type="PANTHER" id="PTHR28523:SF1">
    <property type="entry name" value="CYTOCHROME C OXIDASE ASSEMBLY FACTOR 1"/>
    <property type="match status" value="1"/>
</dbReference>
<dbReference type="InterPro" id="IPR014807">
    <property type="entry name" value="Coa1"/>
</dbReference>
<dbReference type="PANTHER" id="PTHR28523">
    <property type="entry name" value="CYTOCHROME C OXIDASE ASSEMBLY FACTOR 1"/>
    <property type="match status" value="1"/>
</dbReference>
<dbReference type="InterPro" id="IPR042432">
    <property type="entry name" value="Coa1_fungi"/>
</dbReference>
<proteinExistence type="predicted"/>
<dbReference type="AlphaFoldDB" id="A0A9P4TYZ1"/>
<gene>
    <name evidence="1" type="ORF">EJ08DRAFT_631577</name>
</gene>